<dbReference type="PANTHER" id="PTHR10742:SF410">
    <property type="entry name" value="LYSINE-SPECIFIC HISTONE DEMETHYLASE 2"/>
    <property type="match status" value="1"/>
</dbReference>
<dbReference type="PROSITE" id="PS51998">
    <property type="entry name" value="DEK_C"/>
    <property type="match status" value="1"/>
</dbReference>
<dbReference type="InterPro" id="IPR050281">
    <property type="entry name" value="Flavin_monoamine_oxidase"/>
</dbReference>
<dbReference type="GO" id="GO:0141052">
    <property type="term" value="F:histone H3 demethylase activity"/>
    <property type="evidence" value="ECO:0007669"/>
    <property type="project" value="UniProtKB-ARBA"/>
</dbReference>
<feature type="region of interest" description="Disordered" evidence="6">
    <location>
        <begin position="369"/>
        <end position="418"/>
    </location>
</feature>
<accession>A0A1D1ZUK3</accession>
<evidence type="ECO:0000256" key="4">
    <source>
        <dbReference type="ARBA" id="ARBA00022827"/>
    </source>
</evidence>
<dbReference type="SUPFAM" id="SSF47676">
    <property type="entry name" value="Conserved domain common to transcription factors TFIIS, elongin A, CRSP70"/>
    <property type="match status" value="1"/>
</dbReference>
<sequence length="994" mass="105128">MSQHNTGYGGLYGLRQRPGHGTSASREDATHPAAQAAIAAGCRPRSLSRAELMKFPYSTNSYLEARNHVLMQWHADASALLTEEQCVATAPEHLSLTRVREAFQFLDRQGIINFGLVRSLEDDKPAAWVATVVDEAAVSFTLHELLASADLQTVTEKSLRQQLAEKLETDMGPYKKFIRALVGDYLERGGPPPEFLAKQAALSAAAAGQAADAASKKKVIVIGAGPAGLTAASHLQRHGVEVVVLEARDRVGGRVHSFQGHGLRAPVDLGASIVTGTAPDVKSGLRPDPSTLLLRQLGRDLHTLSRDLPLHDGPDPVDAQLDARIERLQNRLMDDAAAALADMPEAASAGLSYGALLERALRQREAEGTLFGSDDEEEEDATGGAKSVGGDAREAGARDVPEAEGGAPGPSGATRHPAEVDAEAAVRTCMQAMLRAVEGAEDGAEPGSQTPRRRVGPRHTLLPEERRLLEWHWANLEYGCSASLSEISARHWNQDEEFGGFGGPHCMVPGGYDAAFRVLAAGLPVRLGCAVDAVADAADGARVSVRVAGAQEERLEADAVIVTVPLGVLKAGAIAFSPALAAWKTAAIQRLGFGCLNKVVLQFPRIFWDNGLDYFGGVAPAGEQRRGRCFMFWNLARHNGGVPLLSCLVSGAAARRLEAGSDEEAVAVSLRALRRLFPGEGTVPDPEASVVTRWSADPHARGSYSYVAVGASGKDYDALAAPVRRRILFAGEHTARAHPDTVGGAMLSGLREAVRALALLDGSEGLEEYLSMQEPSTKRARLDSSQQAELEERQLELVLGRDVARRMDEQRAREAARADQKVVWRAILLASGGDVSSLADLLHSTGGAAGRVALAQCLRQADARARAAVAAEPEVLSILHSWLEDSVGNSLHTPVLEAVLRLLQALPVGADLLRSTGLATLVAGPRLRRHSDSDVARAAAGATAAWAPALAAGEAGAQEGTLLRNSTAAAPAAAAVELDEEAQEALRRARAAAE</sequence>
<protein>
    <submittedName>
        <fullName evidence="9">Uncharacterized protein</fullName>
    </submittedName>
</protein>
<dbReference type="AlphaFoldDB" id="A0A1D1ZUK3"/>
<feature type="region of interest" description="Disordered" evidence="6">
    <location>
        <begin position="1"/>
        <end position="32"/>
    </location>
</feature>
<organism evidence="9">
    <name type="scientific">Auxenochlorella protothecoides</name>
    <name type="common">Green microalga</name>
    <name type="synonym">Chlorella protothecoides</name>
    <dbReference type="NCBI Taxonomy" id="3075"/>
    <lineage>
        <taxon>Eukaryota</taxon>
        <taxon>Viridiplantae</taxon>
        <taxon>Chlorophyta</taxon>
        <taxon>core chlorophytes</taxon>
        <taxon>Trebouxiophyceae</taxon>
        <taxon>Chlorellales</taxon>
        <taxon>Chlorellaceae</taxon>
        <taxon>Auxenochlorella</taxon>
    </lineage>
</organism>
<reference evidence="9" key="1">
    <citation type="submission" date="2015-08" db="EMBL/GenBank/DDBJ databases">
        <authorList>
            <person name="Babu N.S."/>
            <person name="Beckwith C.J."/>
            <person name="Beseler K.G."/>
            <person name="Brison A."/>
            <person name="Carone J.V."/>
            <person name="Caskin T.P."/>
            <person name="Diamond M."/>
            <person name="Durham M.E."/>
            <person name="Foxe J.M."/>
            <person name="Go M."/>
            <person name="Henderson B.A."/>
            <person name="Jones I.B."/>
            <person name="McGettigan J.A."/>
            <person name="Micheletti S.J."/>
            <person name="Nasrallah M.E."/>
            <person name="Ortiz D."/>
            <person name="Piller C.R."/>
            <person name="Privatt S.R."/>
            <person name="Schneider S.L."/>
            <person name="Sharp S."/>
            <person name="Smith T.C."/>
            <person name="Stanton J.D."/>
            <person name="Ullery H.E."/>
            <person name="Wilson R.J."/>
            <person name="Serrano M.G."/>
            <person name="Buck G."/>
            <person name="Lee V."/>
            <person name="Wang Y."/>
            <person name="Carvalho R."/>
            <person name="Voegtly L."/>
            <person name="Shi R."/>
            <person name="Duckworth R."/>
            <person name="Johnson A."/>
            <person name="Loviza R."/>
            <person name="Walstead R."/>
            <person name="Shah Z."/>
            <person name="Kiflezghi M."/>
            <person name="Wade K."/>
            <person name="Ball S.L."/>
            <person name="Bradley K.W."/>
            <person name="Asai D.J."/>
            <person name="Bowman C.A."/>
            <person name="Russell D.A."/>
            <person name="Pope W.H."/>
            <person name="Jacobs-Sera D."/>
            <person name="Hendrix R.W."/>
            <person name="Hatfull G.F."/>
        </authorList>
    </citation>
    <scope>NUCLEOTIDE SEQUENCE</scope>
</reference>
<evidence type="ECO:0000256" key="2">
    <source>
        <dbReference type="ARBA" id="ARBA00005995"/>
    </source>
</evidence>
<dbReference type="SUPFAM" id="SSF46689">
    <property type="entry name" value="Homeodomain-like"/>
    <property type="match status" value="1"/>
</dbReference>
<feature type="non-terminal residue" evidence="9">
    <location>
        <position position="994"/>
    </location>
</feature>
<feature type="domain" description="DEK-C" evidence="8">
    <location>
        <begin position="132"/>
        <end position="187"/>
    </location>
</feature>
<dbReference type="Pfam" id="PF04433">
    <property type="entry name" value="SWIRM"/>
    <property type="match status" value="1"/>
</dbReference>
<keyword evidence="4" id="KW-0274">FAD</keyword>
<dbReference type="EMBL" id="GDKF01008010">
    <property type="protein sequence ID" value="JAT70612.1"/>
    <property type="molecule type" value="Transcribed_RNA"/>
</dbReference>
<keyword evidence="5" id="KW-0560">Oxidoreductase</keyword>
<dbReference type="InterPro" id="IPR007526">
    <property type="entry name" value="SWIRM"/>
</dbReference>
<proteinExistence type="inferred from homology"/>
<dbReference type="InterPro" id="IPR009057">
    <property type="entry name" value="Homeodomain-like_sf"/>
</dbReference>
<comment type="similarity">
    <text evidence="2">Belongs to the flavin monoamine oxidase family.</text>
</comment>
<dbReference type="InterPro" id="IPR002937">
    <property type="entry name" value="Amino_oxidase"/>
</dbReference>
<dbReference type="PANTHER" id="PTHR10742">
    <property type="entry name" value="FLAVIN MONOAMINE OXIDASE"/>
    <property type="match status" value="1"/>
</dbReference>
<dbReference type="Pfam" id="PF01593">
    <property type="entry name" value="Amino_oxidase"/>
    <property type="match status" value="1"/>
</dbReference>
<evidence type="ECO:0000259" key="8">
    <source>
        <dbReference type="PROSITE" id="PS51998"/>
    </source>
</evidence>
<dbReference type="Gene3D" id="1.10.10.60">
    <property type="entry name" value="Homeodomain-like"/>
    <property type="match status" value="1"/>
</dbReference>
<evidence type="ECO:0000256" key="3">
    <source>
        <dbReference type="ARBA" id="ARBA00022630"/>
    </source>
</evidence>
<dbReference type="InterPro" id="IPR014876">
    <property type="entry name" value="DEK_C"/>
</dbReference>
<dbReference type="InterPro" id="IPR036188">
    <property type="entry name" value="FAD/NAD-bd_sf"/>
</dbReference>
<dbReference type="PRINTS" id="PR00419">
    <property type="entry name" value="ADXRDTASE"/>
</dbReference>
<dbReference type="Gene3D" id="1.10.10.10">
    <property type="entry name" value="Winged helix-like DNA-binding domain superfamily/Winged helix DNA-binding domain"/>
    <property type="match status" value="1"/>
</dbReference>
<comment type="cofactor">
    <cofactor evidence="1">
        <name>FAD</name>
        <dbReference type="ChEBI" id="CHEBI:57692"/>
    </cofactor>
</comment>
<gene>
    <name evidence="9" type="ORF">g.72177</name>
</gene>
<evidence type="ECO:0000256" key="1">
    <source>
        <dbReference type="ARBA" id="ARBA00001974"/>
    </source>
</evidence>
<dbReference type="GO" id="GO:0016705">
    <property type="term" value="F:oxidoreductase activity, acting on paired donors, with incorporation or reduction of molecular oxygen"/>
    <property type="evidence" value="ECO:0007669"/>
    <property type="project" value="UniProtKB-ARBA"/>
</dbReference>
<feature type="compositionally biased region" description="Basic and acidic residues" evidence="6">
    <location>
        <begin position="391"/>
        <end position="401"/>
    </location>
</feature>
<dbReference type="Pfam" id="PF08766">
    <property type="entry name" value="DEK_C"/>
    <property type="match status" value="1"/>
</dbReference>
<dbReference type="Gene3D" id="3.90.660.10">
    <property type="match status" value="1"/>
</dbReference>
<dbReference type="InterPro" id="IPR036388">
    <property type="entry name" value="WH-like_DNA-bd_sf"/>
</dbReference>
<evidence type="ECO:0000256" key="5">
    <source>
        <dbReference type="ARBA" id="ARBA00023002"/>
    </source>
</evidence>
<dbReference type="SUPFAM" id="SSF109715">
    <property type="entry name" value="DEK C-terminal domain"/>
    <property type="match status" value="1"/>
</dbReference>
<dbReference type="InterPro" id="IPR035441">
    <property type="entry name" value="TFIIS/LEDGF_dom_sf"/>
</dbReference>
<evidence type="ECO:0000313" key="9">
    <source>
        <dbReference type="EMBL" id="JAT70612.1"/>
    </source>
</evidence>
<keyword evidence="3" id="KW-0285">Flavoprotein</keyword>
<dbReference type="Gene3D" id="3.50.50.60">
    <property type="entry name" value="FAD/NAD(P)-binding domain"/>
    <property type="match status" value="2"/>
</dbReference>
<dbReference type="PROSITE" id="PS50934">
    <property type="entry name" value="SWIRM"/>
    <property type="match status" value="1"/>
</dbReference>
<dbReference type="SUPFAM" id="SSF51905">
    <property type="entry name" value="FAD/NAD(P)-binding domain"/>
    <property type="match status" value="2"/>
</dbReference>
<dbReference type="SUPFAM" id="SSF54373">
    <property type="entry name" value="FAD-linked reductases, C-terminal domain"/>
    <property type="match status" value="1"/>
</dbReference>
<feature type="domain" description="SWIRM" evidence="7">
    <location>
        <begin position="62"/>
        <end position="123"/>
    </location>
</feature>
<evidence type="ECO:0000256" key="6">
    <source>
        <dbReference type="SAM" id="MobiDB-lite"/>
    </source>
</evidence>
<name>A0A1D1ZUK3_AUXPR</name>
<evidence type="ECO:0000259" key="7">
    <source>
        <dbReference type="PROSITE" id="PS50934"/>
    </source>
</evidence>